<dbReference type="GO" id="GO:0005886">
    <property type="term" value="C:plasma membrane"/>
    <property type="evidence" value="ECO:0007669"/>
    <property type="project" value="UniProtKB-SubCell"/>
</dbReference>
<dbReference type="Gene3D" id="3.30.450.20">
    <property type="entry name" value="PAS domain"/>
    <property type="match status" value="4"/>
</dbReference>
<dbReference type="SUPFAM" id="SSF55874">
    <property type="entry name" value="ATPase domain of HSP90 chaperone/DNA topoisomerase II/histidine kinase"/>
    <property type="match status" value="1"/>
</dbReference>
<evidence type="ECO:0000256" key="11">
    <source>
        <dbReference type="ARBA" id="ARBA00022989"/>
    </source>
</evidence>
<dbReference type="SMART" id="SM00086">
    <property type="entry name" value="PAC"/>
    <property type="match status" value="2"/>
</dbReference>
<evidence type="ECO:0000256" key="10">
    <source>
        <dbReference type="ARBA" id="ARBA00022840"/>
    </source>
</evidence>
<feature type="domain" description="PAS" evidence="19">
    <location>
        <begin position="478"/>
        <end position="529"/>
    </location>
</feature>
<dbReference type="CDD" id="cd00130">
    <property type="entry name" value="PAS"/>
    <property type="match status" value="3"/>
</dbReference>
<feature type="domain" description="PAS" evidence="19">
    <location>
        <begin position="355"/>
        <end position="403"/>
    </location>
</feature>
<dbReference type="SUPFAM" id="SSF158472">
    <property type="entry name" value="HAMP domain-like"/>
    <property type="match status" value="1"/>
</dbReference>
<protein>
    <recommendedName>
        <fullName evidence="3">histidine kinase</fullName>
        <ecNumber evidence="3">2.7.13.3</ecNumber>
    </recommendedName>
</protein>
<dbReference type="Proteomes" id="UP000556026">
    <property type="component" value="Unassembled WGS sequence"/>
</dbReference>
<dbReference type="PROSITE" id="PS50109">
    <property type="entry name" value="HIS_KIN"/>
    <property type="match status" value="1"/>
</dbReference>
<dbReference type="PROSITE" id="PS50110">
    <property type="entry name" value="RESPONSE_REGULATORY"/>
    <property type="match status" value="1"/>
</dbReference>
<keyword evidence="10" id="KW-0067">ATP-binding</keyword>
<dbReference type="CDD" id="cd12912">
    <property type="entry name" value="PDC2_MCP_like"/>
    <property type="match status" value="1"/>
</dbReference>
<keyword evidence="12" id="KW-0902">Two-component regulatory system</keyword>
<dbReference type="SMART" id="SM00387">
    <property type="entry name" value="HATPase_c"/>
    <property type="match status" value="1"/>
</dbReference>
<dbReference type="SMART" id="SM00388">
    <property type="entry name" value="HisKA"/>
    <property type="match status" value="1"/>
</dbReference>
<dbReference type="InterPro" id="IPR003594">
    <property type="entry name" value="HATPase_dom"/>
</dbReference>
<dbReference type="CDD" id="cd00082">
    <property type="entry name" value="HisKA"/>
    <property type="match status" value="1"/>
</dbReference>
<keyword evidence="16" id="KW-0732">Signal</keyword>
<feature type="modified residue" description="4-aspartylphosphate" evidence="14">
    <location>
        <position position="1037"/>
    </location>
</feature>
<dbReference type="Gene3D" id="3.30.565.10">
    <property type="entry name" value="Histidine kinase-like ATPase, C-terminal domain"/>
    <property type="match status" value="1"/>
</dbReference>
<dbReference type="Pfam" id="PF13426">
    <property type="entry name" value="PAS_9"/>
    <property type="match status" value="1"/>
</dbReference>
<dbReference type="InterPro" id="IPR000014">
    <property type="entry name" value="PAS"/>
</dbReference>
<dbReference type="CDD" id="cd06225">
    <property type="entry name" value="HAMP"/>
    <property type="match status" value="1"/>
</dbReference>
<dbReference type="SMART" id="SM00304">
    <property type="entry name" value="HAMP"/>
    <property type="match status" value="1"/>
</dbReference>
<keyword evidence="4" id="KW-1003">Cell membrane</keyword>
<evidence type="ECO:0000313" key="22">
    <source>
        <dbReference type="EMBL" id="GFO60015.1"/>
    </source>
</evidence>
<keyword evidence="11 15" id="KW-1133">Transmembrane helix</keyword>
<gene>
    <name evidence="22" type="ORF">GMST_23400</name>
</gene>
<comment type="caution">
    <text evidence="22">The sequence shown here is derived from an EMBL/GenBank/DDBJ whole genome shotgun (WGS) entry which is preliminary data.</text>
</comment>
<dbReference type="InterPro" id="IPR013767">
    <property type="entry name" value="PAS_fold"/>
</dbReference>
<proteinExistence type="predicted"/>
<dbReference type="InterPro" id="IPR001610">
    <property type="entry name" value="PAC"/>
</dbReference>
<evidence type="ECO:0000259" key="21">
    <source>
        <dbReference type="PROSITE" id="PS50885"/>
    </source>
</evidence>
<dbReference type="InterPro" id="IPR003661">
    <property type="entry name" value="HisK_dim/P_dom"/>
</dbReference>
<dbReference type="SUPFAM" id="SSF52172">
    <property type="entry name" value="CheY-like"/>
    <property type="match status" value="1"/>
</dbReference>
<dbReference type="PRINTS" id="PR00344">
    <property type="entry name" value="BCTRLSENSOR"/>
</dbReference>
<feature type="chain" id="PRO_5028228844" description="histidine kinase" evidence="16">
    <location>
        <begin position="21"/>
        <end position="1105"/>
    </location>
</feature>
<keyword evidence="9" id="KW-0418">Kinase</keyword>
<dbReference type="PROSITE" id="PS50113">
    <property type="entry name" value="PAC"/>
    <property type="match status" value="2"/>
</dbReference>
<dbReference type="InterPro" id="IPR001789">
    <property type="entry name" value="Sig_transdc_resp-reg_receiver"/>
</dbReference>
<evidence type="ECO:0000259" key="19">
    <source>
        <dbReference type="PROSITE" id="PS50112"/>
    </source>
</evidence>
<dbReference type="InterPro" id="IPR004358">
    <property type="entry name" value="Sig_transdc_His_kin-like_C"/>
</dbReference>
<dbReference type="Pfam" id="PF00989">
    <property type="entry name" value="PAS"/>
    <property type="match status" value="1"/>
</dbReference>
<evidence type="ECO:0000259" key="20">
    <source>
        <dbReference type="PROSITE" id="PS50113"/>
    </source>
</evidence>
<reference evidence="23" key="1">
    <citation type="submission" date="2020-06" db="EMBL/GenBank/DDBJ databases">
        <title>Draft genomic sequence of Geomonas sp. Red330.</title>
        <authorList>
            <person name="Itoh H."/>
            <person name="Zhenxing X."/>
            <person name="Ushijima N."/>
            <person name="Masuda Y."/>
            <person name="Shiratori Y."/>
            <person name="Senoo K."/>
        </authorList>
    </citation>
    <scope>NUCLEOTIDE SEQUENCE [LARGE SCALE GENOMIC DNA]</scope>
    <source>
        <strain evidence="23">Red330</strain>
    </source>
</reference>
<dbReference type="SMART" id="SM00091">
    <property type="entry name" value="PAS"/>
    <property type="match status" value="3"/>
</dbReference>
<dbReference type="InterPro" id="IPR036097">
    <property type="entry name" value="HisK_dim/P_sf"/>
</dbReference>
<dbReference type="Gene3D" id="3.40.50.2300">
    <property type="match status" value="1"/>
</dbReference>
<dbReference type="InterPro" id="IPR033479">
    <property type="entry name" value="dCache_1"/>
</dbReference>
<dbReference type="InterPro" id="IPR003660">
    <property type="entry name" value="HAMP_dom"/>
</dbReference>
<dbReference type="SMART" id="SM00448">
    <property type="entry name" value="REC"/>
    <property type="match status" value="1"/>
</dbReference>
<feature type="domain" description="HAMP" evidence="21">
    <location>
        <begin position="297"/>
        <end position="350"/>
    </location>
</feature>
<dbReference type="Gene3D" id="1.10.287.130">
    <property type="match status" value="1"/>
</dbReference>
<feature type="domain" description="PAC" evidence="20">
    <location>
        <begin position="677"/>
        <end position="729"/>
    </location>
</feature>
<dbReference type="InterPro" id="IPR000700">
    <property type="entry name" value="PAS-assoc_C"/>
</dbReference>
<evidence type="ECO:0000256" key="14">
    <source>
        <dbReference type="PROSITE-ProRule" id="PRU00169"/>
    </source>
</evidence>
<evidence type="ECO:0000256" key="5">
    <source>
        <dbReference type="ARBA" id="ARBA00022553"/>
    </source>
</evidence>
<feature type="domain" description="Histidine kinase" evidence="17">
    <location>
        <begin position="742"/>
        <end position="965"/>
    </location>
</feature>
<dbReference type="PROSITE" id="PS50112">
    <property type="entry name" value="PAS"/>
    <property type="match status" value="3"/>
</dbReference>
<comment type="catalytic activity">
    <reaction evidence="1">
        <text>ATP + protein L-histidine = ADP + protein N-phospho-L-histidine.</text>
        <dbReference type="EC" id="2.7.13.3"/>
    </reaction>
</comment>
<evidence type="ECO:0000259" key="18">
    <source>
        <dbReference type="PROSITE" id="PS50110"/>
    </source>
</evidence>
<dbReference type="PROSITE" id="PS50885">
    <property type="entry name" value="HAMP"/>
    <property type="match status" value="1"/>
</dbReference>
<keyword evidence="7 15" id="KW-0812">Transmembrane</keyword>
<dbReference type="InterPro" id="IPR013656">
    <property type="entry name" value="PAS_4"/>
</dbReference>
<dbReference type="PANTHER" id="PTHR43065">
    <property type="entry name" value="SENSOR HISTIDINE KINASE"/>
    <property type="match status" value="1"/>
</dbReference>
<keyword evidence="13 15" id="KW-0472">Membrane</keyword>
<dbReference type="Pfam" id="PF00512">
    <property type="entry name" value="HisKA"/>
    <property type="match status" value="1"/>
</dbReference>
<keyword evidence="23" id="KW-1185">Reference proteome</keyword>
<evidence type="ECO:0000256" key="8">
    <source>
        <dbReference type="ARBA" id="ARBA00022741"/>
    </source>
</evidence>
<evidence type="ECO:0000256" key="2">
    <source>
        <dbReference type="ARBA" id="ARBA00004651"/>
    </source>
</evidence>
<accession>A0A6V8MJ18</accession>
<evidence type="ECO:0000256" key="15">
    <source>
        <dbReference type="SAM" id="Phobius"/>
    </source>
</evidence>
<evidence type="ECO:0000256" key="12">
    <source>
        <dbReference type="ARBA" id="ARBA00023012"/>
    </source>
</evidence>
<keyword evidence="8" id="KW-0547">Nucleotide-binding</keyword>
<dbReference type="EC" id="2.7.13.3" evidence="3"/>
<sequence>MAVSVLAAVLLSLLALSAQVYFGNQVTALISNQQNTLLTALADQIDDKLNATKTEVRGAASHLGPLLAQHSEGLVAFFAERPDTLAMFNNGLFLFSPAGRLIYASSPEAELSGRDFSQDEFFRQASSARKPLISEPFFSAQRHRHPIIMVTAPVLDSHGALLGVLAGSLDLTRNNFLTTLASIRLGQHGYLYLFNQQRTMIVHPNKERVLSRDVRPGANHLFDRALNGFEGTGTTVTSRNEKVISGFKRLKTTDWVLASHVPWSESGAIAQGARRYLLWALLVIFLITFLVVWVSMKHLTAPLLCFIRQVREMSGGKEGRSRVQIQTGDEIGVLADAFNQLLSELDAQNTAIKKQLDFSQMLIDCIPIPVFYQDVAGRYLGCNKAFEEVVGVTKRELVGRSMIDPALPQLQVFAETVDSAIDRTEIRETETLYADGRRRSVIMYQTAFPAADGSQGGVIAALLDITELKVAQDAHGQAMRKLQLILDAAGEGIYGIDLAGYVTFANPAALKMVGWQQEDLLGKHHSVLHHASGSEPFCVASGCPMHQALNDGLTRQVTDYSFWHQDGTSFPVEYVSTPILENGTLVGAVVIFKDTTERKQTEAQLTRLSQAVMQSPVPIVITDTSGNVEFVNPMFSKLSGYLPEEILGGYTTRLRSGKTRLEVYQSLWSTITAGSVWAGDLQNRHKDGDLYWVHCTISPIRDRAGAITHYMAFMESMTERKQLEEQLRQAQKMEAIGQLAGGVAHDFNNILTVIMGFGQLLQHSLSGDPANTANLKQILDAANRASHLTSSLLAFSRKQVMLLQLVELNDLTRNHTRFLSRIIGEDVKLETVLSPENLGINADAGQIEQVLMNLATNARDAMPNGGSLRIATEAVYLDQEFCRQHGYGVVGRYALLSISDTGTGMDAEMQQKIFEPFYTTKPSGRGTGLGLSIVYGIIKQHGGYITIESTCGIGTTFRIYLPLTGSGAGERAGQSAADAPRGGKETILVVEDDAMVRNMVDSVLRSYGYSVVLAENGEEALSIFETRWQEISLALLDVVMPGMNGRQVCEALRALAPQLKVLFLTGYTADVIKDRGILVDGIDLIPKPAQSDVLAKKIRDMLDAR</sequence>
<comment type="subcellular location">
    <subcellularLocation>
        <location evidence="2">Cell membrane</location>
        <topology evidence="2">Multi-pass membrane protein</topology>
    </subcellularLocation>
</comment>
<feature type="domain" description="PAS" evidence="19">
    <location>
        <begin position="604"/>
        <end position="648"/>
    </location>
</feature>
<feature type="domain" description="PAC" evidence="20">
    <location>
        <begin position="556"/>
        <end position="607"/>
    </location>
</feature>
<feature type="domain" description="Response regulatory" evidence="18">
    <location>
        <begin position="986"/>
        <end position="1102"/>
    </location>
</feature>
<evidence type="ECO:0000313" key="23">
    <source>
        <dbReference type="Proteomes" id="UP000556026"/>
    </source>
</evidence>
<evidence type="ECO:0000256" key="7">
    <source>
        <dbReference type="ARBA" id="ARBA00022692"/>
    </source>
</evidence>
<dbReference type="Pfam" id="PF00072">
    <property type="entry name" value="Response_reg"/>
    <property type="match status" value="1"/>
</dbReference>
<evidence type="ECO:0000256" key="13">
    <source>
        <dbReference type="ARBA" id="ARBA00023136"/>
    </source>
</evidence>
<dbReference type="AlphaFoldDB" id="A0A6V8MJ18"/>
<dbReference type="InterPro" id="IPR011006">
    <property type="entry name" value="CheY-like_superfamily"/>
</dbReference>
<feature type="signal peptide" evidence="16">
    <location>
        <begin position="1"/>
        <end position="20"/>
    </location>
</feature>
<dbReference type="GO" id="GO:0005524">
    <property type="term" value="F:ATP binding"/>
    <property type="evidence" value="ECO:0007669"/>
    <property type="project" value="UniProtKB-KW"/>
</dbReference>
<evidence type="ECO:0000259" key="17">
    <source>
        <dbReference type="PROSITE" id="PS50109"/>
    </source>
</evidence>
<evidence type="ECO:0000256" key="6">
    <source>
        <dbReference type="ARBA" id="ARBA00022679"/>
    </source>
</evidence>
<dbReference type="Pfam" id="PF02743">
    <property type="entry name" value="dCache_1"/>
    <property type="match status" value="1"/>
</dbReference>
<evidence type="ECO:0000256" key="3">
    <source>
        <dbReference type="ARBA" id="ARBA00012438"/>
    </source>
</evidence>
<organism evidence="22 23">
    <name type="scientific">Geomonas silvestris</name>
    <dbReference type="NCBI Taxonomy" id="2740184"/>
    <lineage>
        <taxon>Bacteria</taxon>
        <taxon>Pseudomonadati</taxon>
        <taxon>Thermodesulfobacteriota</taxon>
        <taxon>Desulfuromonadia</taxon>
        <taxon>Geobacterales</taxon>
        <taxon>Geobacteraceae</taxon>
        <taxon>Geomonas</taxon>
    </lineage>
</organism>
<dbReference type="SUPFAM" id="SSF47384">
    <property type="entry name" value="Homodimeric domain of signal transducing histidine kinase"/>
    <property type="match status" value="1"/>
</dbReference>
<dbReference type="NCBIfam" id="TIGR00229">
    <property type="entry name" value="sensory_box"/>
    <property type="match status" value="3"/>
</dbReference>
<dbReference type="Pfam" id="PF08448">
    <property type="entry name" value="PAS_4"/>
    <property type="match status" value="1"/>
</dbReference>
<feature type="transmembrane region" description="Helical" evidence="15">
    <location>
        <begin position="276"/>
        <end position="294"/>
    </location>
</feature>
<dbReference type="InterPro" id="IPR035965">
    <property type="entry name" value="PAS-like_dom_sf"/>
</dbReference>
<keyword evidence="5 14" id="KW-0597">Phosphoprotein</keyword>
<dbReference type="Gene3D" id="6.10.340.10">
    <property type="match status" value="1"/>
</dbReference>
<dbReference type="InterPro" id="IPR036890">
    <property type="entry name" value="HATPase_C_sf"/>
</dbReference>
<dbReference type="PANTHER" id="PTHR43065:SF42">
    <property type="entry name" value="TWO-COMPONENT SENSOR PPRA"/>
    <property type="match status" value="1"/>
</dbReference>
<dbReference type="CDD" id="cd12914">
    <property type="entry name" value="PDC1_DGC_like"/>
    <property type="match status" value="1"/>
</dbReference>
<keyword evidence="6" id="KW-0808">Transferase</keyword>
<dbReference type="SUPFAM" id="SSF55785">
    <property type="entry name" value="PYP-like sensor domain (PAS domain)"/>
    <property type="match status" value="3"/>
</dbReference>
<evidence type="ECO:0000256" key="4">
    <source>
        <dbReference type="ARBA" id="ARBA00022475"/>
    </source>
</evidence>
<evidence type="ECO:0000256" key="16">
    <source>
        <dbReference type="SAM" id="SignalP"/>
    </source>
</evidence>
<dbReference type="InterPro" id="IPR005467">
    <property type="entry name" value="His_kinase_dom"/>
</dbReference>
<evidence type="ECO:0000256" key="1">
    <source>
        <dbReference type="ARBA" id="ARBA00000085"/>
    </source>
</evidence>
<name>A0A6V8MJ18_9BACT</name>
<dbReference type="GO" id="GO:0006355">
    <property type="term" value="P:regulation of DNA-templated transcription"/>
    <property type="evidence" value="ECO:0007669"/>
    <property type="project" value="InterPro"/>
</dbReference>
<dbReference type="Pfam" id="PF02518">
    <property type="entry name" value="HATPase_c"/>
    <property type="match status" value="1"/>
</dbReference>
<dbReference type="GO" id="GO:0000155">
    <property type="term" value="F:phosphorelay sensor kinase activity"/>
    <property type="evidence" value="ECO:0007669"/>
    <property type="project" value="InterPro"/>
</dbReference>
<dbReference type="EMBL" id="BLXX01000006">
    <property type="protein sequence ID" value="GFO60015.1"/>
    <property type="molecule type" value="Genomic_DNA"/>
</dbReference>
<evidence type="ECO:0000256" key="9">
    <source>
        <dbReference type="ARBA" id="ARBA00022777"/>
    </source>
</evidence>